<accession>A0A0A2VMB8</accession>
<organism evidence="2 3">
    <name type="scientific">Beauveria bassiana D1-5</name>
    <dbReference type="NCBI Taxonomy" id="1245745"/>
    <lineage>
        <taxon>Eukaryota</taxon>
        <taxon>Fungi</taxon>
        <taxon>Dikarya</taxon>
        <taxon>Ascomycota</taxon>
        <taxon>Pezizomycotina</taxon>
        <taxon>Sordariomycetes</taxon>
        <taxon>Hypocreomycetidae</taxon>
        <taxon>Hypocreales</taxon>
        <taxon>Cordycipitaceae</taxon>
        <taxon>Beauveria</taxon>
    </lineage>
</organism>
<evidence type="ECO:0000313" key="2">
    <source>
        <dbReference type="EMBL" id="KGQ09046.1"/>
    </source>
</evidence>
<protein>
    <submittedName>
        <fullName evidence="2">Uncharacterized protein</fullName>
    </submittedName>
</protein>
<feature type="compositionally biased region" description="Polar residues" evidence="1">
    <location>
        <begin position="74"/>
        <end position="89"/>
    </location>
</feature>
<proteinExistence type="predicted"/>
<name>A0A0A2VMB8_BEABA</name>
<sequence>MPCSTIGVSLDSVTDIDELPYAAIENFQIDRMRRIRKSLRAIKIPTIKKDALCSLFICLGLELDVGRDGETLIPSSRPVTGRLTSSTTKPGMKEEVGAI</sequence>
<comment type="caution">
    <text evidence="2">The sequence shown here is derived from an EMBL/GenBank/DDBJ whole genome shotgun (WGS) entry which is preliminary data.</text>
</comment>
<evidence type="ECO:0000313" key="3">
    <source>
        <dbReference type="Proteomes" id="UP000030106"/>
    </source>
</evidence>
<evidence type="ECO:0000256" key="1">
    <source>
        <dbReference type="SAM" id="MobiDB-lite"/>
    </source>
</evidence>
<dbReference type="HOGENOM" id="CLU_2319984_0_0_1"/>
<feature type="region of interest" description="Disordered" evidence="1">
    <location>
        <begin position="74"/>
        <end position="99"/>
    </location>
</feature>
<dbReference type="STRING" id="1245745.A0A0A2VMB8"/>
<dbReference type="EMBL" id="ANFO01000508">
    <property type="protein sequence ID" value="KGQ09046.1"/>
    <property type="molecule type" value="Genomic_DNA"/>
</dbReference>
<reference evidence="2 3" key="1">
    <citation type="submission" date="2012-10" db="EMBL/GenBank/DDBJ databases">
        <title>Genome sequencing and analysis of entomopathogenic fungi Beauveria bassiana D1-5.</title>
        <authorList>
            <person name="Li Q."/>
            <person name="Wang L."/>
            <person name="Zhang Z."/>
            <person name="Wang Q."/>
            <person name="Ren J."/>
            <person name="Wang M."/>
            <person name="Xu W."/>
            <person name="Wang J."/>
            <person name="Lu Y."/>
            <person name="Du Q."/>
            <person name="Sun Z."/>
        </authorList>
    </citation>
    <scope>NUCLEOTIDE SEQUENCE [LARGE SCALE GENOMIC DNA]</scope>
    <source>
        <strain evidence="2 3">D1-5</strain>
    </source>
</reference>
<gene>
    <name evidence="2" type="ORF">BBAD15_g5619</name>
</gene>
<dbReference type="Proteomes" id="UP000030106">
    <property type="component" value="Unassembled WGS sequence"/>
</dbReference>
<dbReference type="AlphaFoldDB" id="A0A0A2VMB8"/>